<evidence type="ECO:0000256" key="4">
    <source>
        <dbReference type="ARBA" id="ARBA00023136"/>
    </source>
</evidence>
<dbReference type="Gene3D" id="1.20.120.1630">
    <property type="match status" value="1"/>
</dbReference>
<evidence type="ECO:0000313" key="7">
    <source>
        <dbReference type="Proteomes" id="UP000243201"/>
    </source>
</evidence>
<dbReference type="PANTHER" id="PTHR43847:SF1">
    <property type="entry name" value="BLL3993 PROTEIN"/>
    <property type="match status" value="1"/>
</dbReference>
<dbReference type="Pfam" id="PF04191">
    <property type="entry name" value="PEMT"/>
    <property type="match status" value="1"/>
</dbReference>
<evidence type="ECO:0000256" key="1">
    <source>
        <dbReference type="ARBA" id="ARBA00004127"/>
    </source>
</evidence>
<dbReference type="PANTHER" id="PTHR43847">
    <property type="entry name" value="BLL3993 PROTEIN"/>
    <property type="match status" value="1"/>
</dbReference>
<evidence type="ECO:0000313" key="6">
    <source>
        <dbReference type="EMBL" id="PMB91201.1"/>
    </source>
</evidence>
<reference evidence="6 7" key="1">
    <citation type="submission" date="2017-09" db="EMBL/GenBank/DDBJ databases">
        <title>Bacterial strain isolated from the female urinary microbiota.</title>
        <authorList>
            <person name="Thomas-White K."/>
            <person name="Kumar N."/>
            <person name="Forster S."/>
            <person name="Putonti C."/>
            <person name="Lawley T."/>
            <person name="Wolfe A.J."/>
        </authorList>
    </citation>
    <scope>NUCLEOTIDE SEQUENCE [LARGE SCALE GENOMIC DNA]</scope>
    <source>
        <strain evidence="6 7">UMB0744</strain>
    </source>
</reference>
<gene>
    <name evidence="6" type="ORF">CJ240_03815</name>
</gene>
<protein>
    <submittedName>
        <fullName evidence="6">Isoprenylcysteine carboxylmethyltransferase family protein</fullName>
    </submittedName>
</protein>
<keyword evidence="4 5" id="KW-0472">Membrane</keyword>
<comment type="subcellular location">
    <subcellularLocation>
        <location evidence="1">Endomembrane system</location>
        <topology evidence="1">Multi-pass membrane protein</topology>
    </subcellularLocation>
</comment>
<dbReference type="InterPro" id="IPR007318">
    <property type="entry name" value="Phopholipid_MeTrfase"/>
</dbReference>
<comment type="caution">
    <text evidence="6">The sequence shown here is derived from an EMBL/GenBank/DDBJ whole genome shotgun (WGS) entry which is preliminary data.</text>
</comment>
<feature type="transmembrane region" description="Helical" evidence="5">
    <location>
        <begin position="41"/>
        <end position="62"/>
    </location>
</feature>
<keyword evidence="2 5" id="KW-0812">Transmembrane</keyword>
<keyword evidence="7" id="KW-1185">Reference proteome</keyword>
<name>A0ABX4USH0_9ACTO</name>
<sequence length="163" mass="18395">MLGVGPIYVSGIFTVTIAASLVHFLGWIANGTIGNSWVHNLMIAAGLVVMVVAVIVWVSAVFGSHMVESVKTGQLMTSGIYAWVRHPVYSSFLLLNCGLLLIQVNWWLLTLPLIYWVALTVLVKHTEERWLENEFGDEYIQYAARVNRIFPWPPQRLNKPRES</sequence>
<evidence type="ECO:0000256" key="5">
    <source>
        <dbReference type="SAM" id="Phobius"/>
    </source>
</evidence>
<keyword evidence="3 5" id="KW-1133">Transmembrane helix</keyword>
<dbReference type="Proteomes" id="UP000243201">
    <property type="component" value="Unassembled WGS sequence"/>
</dbReference>
<feature type="transmembrane region" description="Helical" evidence="5">
    <location>
        <begin position="6"/>
        <end position="29"/>
    </location>
</feature>
<dbReference type="EMBL" id="PNGC01000001">
    <property type="protein sequence ID" value="PMB91201.1"/>
    <property type="molecule type" value="Genomic_DNA"/>
</dbReference>
<accession>A0ABX4USH0</accession>
<evidence type="ECO:0000256" key="2">
    <source>
        <dbReference type="ARBA" id="ARBA00022692"/>
    </source>
</evidence>
<proteinExistence type="predicted"/>
<evidence type="ECO:0000256" key="3">
    <source>
        <dbReference type="ARBA" id="ARBA00022989"/>
    </source>
</evidence>
<dbReference type="InterPro" id="IPR052527">
    <property type="entry name" value="Metal_cation-efflux_comp"/>
</dbReference>
<organism evidence="6 7">
    <name type="scientific">Varibaculum cambriense</name>
    <dbReference type="NCBI Taxonomy" id="184870"/>
    <lineage>
        <taxon>Bacteria</taxon>
        <taxon>Bacillati</taxon>
        <taxon>Actinomycetota</taxon>
        <taxon>Actinomycetes</taxon>
        <taxon>Actinomycetales</taxon>
        <taxon>Actinomycetaceae</taxon>
        <taxon>Varibaculum</taxon>
    </lineage>
</organism>